<feature type="domain" description="Insertion element IS402-like" evidence="2">
    <location>
        <begin position="10"/>
        <end position="72"/>
    </location>
</feature>
<reference evidence="3 4" key="1">
    <citation type="submission" date="2015-04" db="EMBL/GenBank/DDBJ databases">
        <title>Comparative genomics of rhizobia nodulating Arachis hypogaea in China.</title>
        <authorList>
            <person name="Li Y."/>
        </authorList>
    </citation>
    <scope>NUCLEOTIDE SEQUENCE [LARGE SCALE GENOMIC DNA]</scope>
    <source>
        <strain evidence="3 4">CCBAU 51787</strain>
    </source>
</reference>
<gene>
    <name evidence="3" type="ORF">XH94_23540</name>
</gene>
<sequence length="94" mass="10727">MAQRQAVRSKPHLPTSQTGPARDDDRRIISGIIHMLQCGARWRDCPPDYGSYTTIYNRFNRWAKRGHWQAIFEALARCGNSALPVSGRGFVHFV</sequence>
<feature type="region of interest" description="Disordered" evidence="1">
    <location>
        <begin position="1"/>
        <end position="24"/>
    </location>
</feature>
<accession>A0A4Q0SGH2</accession>
<dbReference type="InterPro" id="IPR025161">
    <property type="entry name" value="IS402-like_dom"/>
</dbReference>
<comment type="caution">
    <text evidence="3">The sequence shown here is derived from an EMBL/GenBank/DDBJ whole genome shotgun (WGS) entry which is preliminary data.</text>
</comment>
<organism evidence="3 4">
    <name type="scientific">Bradyrhizobium zhanjiangense</name>
    <dbReference type="NCBI Taxonomy" id="1325107"/>
    <lineage>
        <taxon>Bacteria</taxon>
        <taxon>Pseudomonadati</taxon>
        <taxon>Pseudomonadota</taxon>
        <taxon>Alphaproteobacteria</taxon>
        <taxon>Hyphomicrobiales</taxon>
        <taxon>Nitrobacteraceae</taxon>
        <taxon>Bradyrhizobium</taxon>
    </lineage>
</organism>
<dbReference type="InterPro" id="IPR052909">
    <property type="entry name" value="Transposase_6_like"/>
</dbReference>
<evidence type="ECO:0000313" key="3">
    <source>
        <dbReference type="EMBL" id="RXH38232.1"/>
    </source>
</evidence>
<protein>
    <recommendedName>
        <fullName evidence="2">Insertion element IS402-like domain-containing protein</fullName>
    </recommendedName>
</protein>
<dbReference type="PANTHER" id="PTHR46637:SF1">
    <property type="entry name" value="BLL5188 PROTEIN"/>
    <property type="match status" value="1"/>
</dbReference>
<evidence type="ECO:0000259" key="2">
    <source>
        <dbReference type="Pfam" id="PF13340"/>
    </source>
</evidence>
<name>A0A4Q0SGH2_9BRAD</name>
<evidence type="ECO:0000256" key="1">
    <source>
        <dbReference type="SAM" id="MobiDB-lite"/>
    </source>
</evidence>
<dbReference type="Pfam" id="PF13340">
    <property type="entry name" value="DUF4096"/>
    <property type="match status" value="1"/>
</dbReference>
<proteinExistence type="predicted"/>
<evidence type="ECO:0000313" key="4">
    <source>
        <dbReference type="Proteomes" id="UP000290565"/>
    </source>
</evidence>
<dbReference type="PANTHER" id="PTHR46637">
    <property type="entry name" value="TIS1421-TRANSPOSASE PROTEIN A"/>
    <property type="match status" value="1"/>
</dbReference>
<dbReference type="AlphaFoldDB" id="A0A4Q0SGH2"/>
<dbReference type="Proteomes" id="UP000290565">
    <property type="component" value="Unassembled WGS sequence"/>
</dbReference>
<dbReference type="EMBL" id="LBJM01000062">
    <property type="protein sequence ID" value="RXH38232.1"/>
    <property type="molecule type" value="Genomic_DNA"/>
</dbReference>